<dbReference type="PROSITE" id="PS50995">
    <property type="entry name" value="HTH_MARR_2"/>
    <property type="match status" value="1"/>
</dbReference>
<organism evidence="7 9">
    <name type="scientific">Clostridium formicaceticum</name>
    <dbReference type="NCBI Taxonomy" id="1497"/>
    <lineage>
        <taxon>Bacteria</taxon>
        <taxon>Bacillati</taxon>
        <taxon>Bacillota</taxon>
        <taxon>Clostridia</taxon>
        <taxon>Eubacteriales</taxon>
        <taxon>Clostridiaceae</taxon>
        <taxon>Clostridium</taxon>
    </lineage>
</organism>
<dbReference type="GO" id="GO:0003700">
    <property type="term" value="F:DNA-binding transcription factor activity"/>
    <property type="evidence" value="ECO:0007669"/>
    <property type="project" value="InterPro"/>
</dbReference>
<sequence length="145" mass="16820">MKKQQTPQMLQNFFISFGSWMKYQYKNIRNQEGLTLAQFQALFIIEGFGLCNMSNLSEAIEVSKGTMTCMLNKLVEDGYVERSSSSKDRRNVYVSLTELGNKKVNQIKSKLLDAIDEKLNELEENKKEDIYKALEVLINTFQEKK</sequence>
<evidence type="ECO:0000313" key="7">
    <source>
        <dbReference type="EMBL" id="ARE89617.1"/>
    </source>
</evidence>
<evidence type="ECO:0000256" key="1">
    <source>
        <dbReference type="ARBA" id="ARBA00023015"/>
    </source>
</evidence>
<feature type="coiled-coil region" evidence="4">
    <location>
        <begin position="105"/>
        <end position="132"/>
    </location>
</feature>
<dbReference type="PRINTS" id="PR00598">
    <property type="entry name" value="HTHMARR"/>
</dbReference>
<dbReference type="PANTHER" id="PTHR42756">
    <property type="entry name" value="TRANSCRIPTIONAL REGULATOR, MARR"/>
    <property type="match status" value="1"/>
</dbReference>
<evidence type="ECO:0000313" key="6">
    <source>
        <dbReference type="EMBL" id="AOY75190.1"/>
    </source>
</evidence>
<dbReference type="Gene3D" id="1.10.10.10">
    <property type="entry name" value="Winged helix-like DNA-binding domain superfamily/Winged helix DNA-binding domain"/>
    <property type="match status" value="1"/>
</dbReference>
<dbReference type="Proteomes" id="UP000177894">
    <property type="component" value="Chromosome"/>
</dbReference>
<dbReference type="GO" id="GO:0003677">
    <property type="term" value="F:DNA binding"/>
    <property type="evidence" value="ECO:0007669"/>
    <property type="project" value="UniProtKB-KW"/>
</dbReference>
<dbReference type="EMBL" id="CP017603">
    <property type="protein sequence ID" value="AOY75190.1"/>
    <property type="molecule type" value="Genomic_DNA"/>
</dbReference>
<dbReference type="EMBL" id="CP020559">
    <property type="protein sequence ID" value="ARE89617.1"/>
    <property type="molecule type" value="Genomic_DNA"/>
</dbReference>
<dbReference type="Proteomes" id="UP000192478">
    <property type="component" value="Chromosome"/>
</dbReference>
<reference evidence="6 8" key="1">
    <citation type="submission" date="2016-10" db="EMBL/GenBank/DDBJ databases">
        <title>Complete Genome Sequence of Acetogen Clostridium formicoaceticum ATCC 27076.</title>
        <authorList>
            <person name="Bao T."/>
            <person name="Cheng C."/>
            <person name="Zhao J."/>
            <person name="Yang S.-T."/>
            <person name="Wang J."/>
            <person name="Wang M."/>
        </authorList>
    </citation>
    <scope>NUCLEOTIDE SEQUENCE [LARGE SCALE GENOMIC DNA]</scope>
    <source>
        <strain evidence="6 8">ATCC 27076</strain>
    </source>
</reference>
<evidence type="ECO:0000256" key="3">
    <source>
        <dbReference type="ARBA" id="ARBA00023163"/>
    </source>
</evidence>
<evidence type="ECO:0000313" key="8">
    <source>
        <dbReference type="Proteomes" id="UP000177894"/>
    </source>
</evidence>
<keyword evidence="8" id="KW-1185">Reference proteome</keyword>
<dbReference type="AlphaFoldDB" id="A0AAC9RQL7"/>
<evidence type="ECO:0000256" key="2">
    <source>
        <dbReference type="ARBA" id="ARBA00023125"/>
    </source>
</evidence>
<dbReference type="RefSeq" id="WP_070964521.1">
    <property type="nucleotide sequence ID" value="NZ_CP017603.1"/>
</dbReference>
<gene>
    <name evidence="7" type="primary">ohrR</name>
    <name evidence="6" type="ORF">BJL90_04285</name>
    <name evidence="7" type="ORF">CLFO_40980</name>
</gene>
<evidence type="ECO:0000256" key="4">
    <source>
        <dbReference type="SAM" id="Coils"/>
    </source>
</evidence>
<evidence type="ECO:0000313" key="9">
    <source>
        <dbReference type="Proteomes" id="UP000192478"/>
    </source>
</evidence>
<dbReference type="InterPro" id="IPR036390">
    <property type="entry name" value="WH_DNA-bd_sf"/>
</dbReference>
<dbReference type="SUPFAM" id="SSF46785">
    <property type="entry name" value="Winged helix' DNA-binding domain"/>
    <property type="match status" value="1"/>
</dbReference>
<proteinExistence type="predicted"/>
<reference evidence="7 9" key="2">
    <citation type="submission" date="2017-03" db="EMBL/GenBank/DDBJ databases">
        <title>Complete sequence of Clostridium formicaceticum DSM 92.</title>
        <authorList>
            <person name="Poehlein A."/>
            <person name="Karl M."/>
            <person name="Bengelsdorf F.R."/>
            <person name="Duerre P."/>
            <person name="Daniel R."/>
        </authorList>
    </citation>
    <scope>NUCLEOTIDE SEQUENCE [LARGE SCALE GENOMIC DNA]</scope>
    <source>
        <strain evidence="7 9">DSM 92</strain>
    </source>
</reference>
<keyword evidence="2" id="KW-0238">DNA-binding</keyword>
<keyword evidence="4" id="KW-0175">Coiled coil</keyword>
<feature type="domain" description="HTH marR-type" evidence="5">
    <location>
        <begin position="1"/>
        <end position="139"/>
    </location>
</feature>
<evidence type="ECO:0000259" key="5">
    <source>
        <dbReference type="PROSITE" id="PS50995"/>
    </source>
</evidence>
<dbReference type="InterPro" id="IPR000835">
    <property type="entry name" value="HTH_MarR-typ"/>
</dbReference>
<protein>
    <submittedName>
        <fullName evidence="7">Organic hydroperoxide resistance transcriptional regulator</fullName>
    </submittedName>
</protein>
<dbReference type="KEGG" id="cfm:BJL90_04285"/>
<dbReference type="Pfam" id="PF01047">
    <property type="entry name" value="MarR"/>
    <property type="match status" value="1"/>
</dbReference>
<dbReference type="InterPro" id="IPR036388">
    <property type="entry name" value="WH-like_DNA-bd_sf"/>
</dbReference>
<name>A0AAC9RQL7_9CLOT</name>
<dbReference type="PANTHER" id="PTHR42756:SF1">
    <property type="entry name" value="TRANSCRIPTIONAL REPRESSOR OF EMRAB OPERON"/>
    <property type="match status" value="1"/>
</dbReference>
<dbReference type="SMART" id="SM00347">
    <property type="entry name" value="HTH_MARR"/>
    <property type="match status" value="1"/>
</dbReference>
<accession>A0AAC9RQL7</accession>
<keyword evidence="1" id="KW-0805">Transcription regulation</keyword>
<keyword evidence="3" id="KW-0804">Transcription</keyword>